<feature type="transmembrane region" description="Helical" evidence="1">
    <location>
        <begin position="126"/>
        <end position="144"/>
    </location>
</feature>
<dbReference type="AlphaFoldDB" id="A0A9W9HYT1"/>
<accession>A0A9W9HYT1</accession>
<sequence>MSDLLSWIWLAFFLINGAGFMIAIQLPPDRCRRLVYAPIIYGAGALSIYMGSYSQLLLDMFPEIWGISLCYGLCHMTIVLYISPVRASSWTLAYKLWLDPRHQTDVAKPLRRCSLPDRALFVMQQILKAIFHWALALCIMFLVIGKSAPTAEDFAVPRQVFLRRIPLTLYAVQIRYFGKAFVSIPQDLTAPQQIPITLRDIQFRCACVFGWNLVTYLIYNTGHILSSVLFVVLSKPTVYDDIGVDSPIELQFPSLPCPEKQSPDNGVYPRAQKGF</sequence>
<reference evidence="2" key="2">
    <citation type="journal article" date="2023" name="IMA Fungus">
        <title>Comparative genomic study of the Penicillium genus elucidates a diverse pangenome and 15 lateral gene transfer events.</title>
        <authorList>
            <person name="Petersen C."/>
            <person name="Sorensen T."/>
            <person name="Nielsen M.R."/>
            <person name="Sondergaard T.E."/>
            <person name="Sorensen J.L."/>
            <person name="Fitzpatrick D.A."/>
            <person name="Frisvad J.C."/>
            <person name="Nielsen K.L."/>
        </authorList>
    </citation>
    <scope>NUCLEOTIDE SEQUENCE</scope>
    <source>
        <strain evidence="2">IBT 21917</strain>
    </source>
</reference>
<evidence type="ECO:0000313" key="3">
    <source>
        <dbReference type="Proteomes" id="UP001146351"/>
    </source>
</evidence>
<dbReference type="EMBL" id="JAPQKO010000005">
    <property type="protein sequence ID" value="KAJ5161468.1"/>
    <property type="molecule type" value="Genomic_DNA"/>
</dbReference>
<organism evidence="2 3">
    <name type="scientific">Penicillium capsulatum</name>
    <dbReference type="NCBI Taxonomy" id="69766"/>
    <lineage>
        <taxon>Eukaryota</taxon>
        <taxon>Fungi</taxon>
        <taxon>Dikarya</taxon>
        <taxon>Ascomycota</taxon>
        <taxon>Pezizomycotina</taxon>
        <taxon>Eurotiomycetes</taxon>
        <taxon>Eurotiomycetidae</taxon>
        <taxon>Eurotiales</taxon>
        <taxon>Aspergillaceae</taxon>
        <taxon>Penicillium</taxon>
    </lineage>
</organism>
<evidence type="ECO:0000313" key="2">
    <source>
        <dbReference type="EMBL" id="KAJ5161468.1"/>
    </source>
</evidence>
<feature type="transmembrane region" description="Helical" evidence="1">
    <location>
        <begin position="64"/>
        <end position="82"/>
    </location>
</feature>
<feature type="transmembrane region" description="Helical" evidence="1">
    <location>
        <begin position="34"/>
        <end position="52"/>
    </location>
</feature>
<keyword evidence="1" id="KW-0812">Transmembrane</keyword>
<evidence type="ECO:0000256" key="1">
    <source>
        <dbReference type="SAM" id="Phobius"/>
    </source>
</evidence>
<reference evidence="2" key="1">
    <citation type="submission" date="2022-11" db="EMBL/GenBank/DDBJ databases">
        <authorList>
            <person name="Petersen C."/>
        </authorList>
    </citation>
    <scope>NUCLEOTIDE SEQUENCE</scope>
    <source>
        <strain evidence="2">IBT 21917</strain>
    </source>
</reference>
<comment type="caution">
    <text evidence="2">The sequence shown here is derived from an EMBL/GenBank/DDBJ whole genome shotgun (WGS) entry which is preliminary data.</text>
</comment>
<protein>
    <submittedName>
        <fullName evidence="2">Uncharacterized protein</fullName>
    </submittedName>
</protein>
<proteinExistence type="predicted"/>
<keyword evidence="3" id="KW-1185">Reference proteome</keyword>
<name>A0A9W9HYT1_9EURO</name>
<keyword evidence="1" id="KW-0472">Membrane</keyword>
<dbReference type="Proteomes" id="UP001146351">
    <property type="component" value="Unassembled WGS sequence"/>
</dbReference>
<gene>
    <name evidence="2" type="ORF">N7492_006860</name>
</gene>
<keyword evidence="1" id="KW-1133">Transmembrane helix</keyword>
<feature type="transmembrane region" description="Helical" evidence="1">
    <location>
        <begin position="6"/>
        <end position="27"/>
    </location>
</feature>